<proteinExistence type="predicted"/>
<dbReference type="AlphaFoldDB" id="A0A834DJ59"/>
<sequence>MACGHRGGVRCTSVRPGDGPGPVRFRLQGVRRALLGGAARSLAPRSQAPSLTPRGWRPRARQECWPQPHSLESVCAPGALHLLPRVLAAPRSSRHYSMLLSRSGELWERSRQVHSVLSGQSLGFCSPFLHTLSQGRARSFQETEGDADVRDKQCSVGRLLDAPRPGSDPQPPGVRAGAPTN</sequence>
<protein>
    <submittedName>
        <fullName evidence="2">Uncharacterized protein</fullName>
    </submittedName>
</protein>
<reference evidence="2 3" key="1">
    <citation type="journal article" date="2020" name="Nature">
        <title>Six reference-quality genomes reveal evolution of bat adaptations.</title>
        <authorList>
            <person name="Jebb D."/>
            <person name="Huang Z."/>
            <person name="Pippel M."/>
            <person name="Hughes G.M."/>
            <person name="Lavrichenko K."/>
            <person name="Devanna P."/>
            <person name="Winkler S."/>
            <person name="Jermiin L.S."/>
            <person name="Skirmuntt E.C."/>
            <person name="Katzourakis A."/>
            <person name="Burkitt-Gray L."/>
            <person name="Ray D.A."/>
            <person name="Sullivan K.A.M."/>
            <person name="Roscito J.G."/>
            <person name="Kirilenko B.M."/>
            <person name="Davalos L.M."/>
            <person name="Corthals A.P."/>
            <person name="Power M.L."/>
            <person name="Jones G."/>
            <person name="Ransome R.D."/>
            <person name="Dechmann D.K.N."/>
            <person name="Locatelli A.G."/>
            <person name="Puechmaille S.J."/>
            <person name="Fedrigo O."/>
            <person name="Jarvis E.D."/>
            <person name="Hiller M."/>
            <person name="Vernes S.C."/>
            <person name="Myers E.W."/>
            <person name="Teeling E.C."/>
        </authorList>
    </citation>
    <scope>NUCLEOTIDE SEQUENCE [LARGE SCALE GENOMIC DNA]</scope>
    <source>
        <strain evidence="2">Bat1K_MPI-CBG_1</strain>
    </source>
</reference>
<gene>
    <name evidence="2" type="ORF">HJG60_008803</name>
</gene>
<dbReference type="Proteomes" id="UP000664940">
    <property type="component" value="Unassembled WGS sequence"/>
</dbReference>
<organism evidence="2 3">
    <name type="scientific">Phyllostomus discolor</name>
    <name type="common">pale spear-nosed bat</name>
    <dbReference type="NCBI Taxonomy" id="89673"/>
    <lineage>
        <taxon>Eukaryota</taxon>
        <taxon>Metazoa</taxon>
        <taxon>Chordata</taxon>
        <taxon>Craniata</taxon>
        <taxon>Vertebrata</taxon>
        <taxon>Euteleostomi</taxon>
        <taxon>Mammalia</taxon>
        <taxon>Eutheria</taxon>
        <taxon>Laurasiatheria</taxon>
        <taxon>Chiroptera</taxon>
        <taxon>Yangochiroptera</taxon>
        <taxon>Phyllostomidae</taxon>
        <taxon>Phyllostominae</taxon>
        <taxon>Phyllostomus</taxon>
    </lineage>
</organism>
<evidence type="ECO:0000313" key="3">
    <source>
        <dbReference type="Proteomes" id="UP000664940"/>
    </source>
</evidence>
<comment type="caution">
    <text evidence="2">The sequence shown here is derived from an EMBL/GenBank/DDBJ whole genome shotgun (WGS) entry which is preliminary data.</text>
</comment>
<accession>A0A834DJ59</accession>
<feature type="region of interest" description="Disordered" evidence="1">
    <location>
        <begin position="141"/>
        <end position="181"/>
    </location>
</feature>
<dbReference type="EMBL" id="JABVXQ010000013">
    <property type="protein sequence ID" value="KAF6081784.1"/>
    <property type="molecule type" value="Genomic_DNA"/>
</dbReference>
<evidence type="ECO:0000256" key="1">
    <source>
        <dbReference type="SAM" id="MobiDB-lite"/>
    </source>
</evidence>
<evidence type="ECO:0000313" key="2">
    <source>
        <dbReference type="EMBL" id="KAF6081784.1"/>
    </source>
</evidence>
<name>A0A834DJ59_9CHIR</name>